<evidence type="ECO:0000313" key="2">
    <source>
        <dbReference type="Proteomes" id="UP000314294"/>
    </source>
</evidence>
<comment type="caution">
    <text evidence="1">The sequence shown here is derived from an EMBL/GenBank/DDBJ whole genome shotgun (WGS) entry which is preliminary data.</text>
</comment>
<keyword evidence="2" id="KW-1185">Reference proteome</keyword>
<name>A0A4Z2J676_9TELE</name>
<evidence type="ECO:0000313" key="1">
    <source>
        <dbReference type="EMBL" id="TNN85686.1"/>
    </source>
</evidence>
<organism evidence="1 2">
    <name type="scientific">Liparis tanakae</name>
    <name type="common">Tanaka's snailfish</name>
    <dbReference type="NCBI Taxonomy" id="230148"/>
    <lineage>
        <taxon>Eukaryota</taxon>
        <taxon>Metazoa</taxon>
        <taxon>Chordata</taxon>
        <taxon>Craniata</taxon>
        <taxon>Vertebrata</taxon>
        <taxon>Euteleostomi</taxon>
        <taxon>Actinopterygii</taxon>
        <taxon>Neopterygii</taxon>
        <taxon>Teleostei</taxon>
        <taxon>Neoteleostei</taxon>
        <taxon>Acanthomorphata</taxon>
        <taxon>Eupercaria</taxon>
        <taxon>Perciformes</taxon>
        <taxon>Cottioidei</taxon>
        <taxon>Cottales</taxon>
        <taxon>Liparidae</taxon>
        <taxon>Liparis</taxon>
    </lineage>
</organism>
<proteinExistence type="predicted"/>
<accession>A0A4Z2J676</accession>
<dbReference type="EMBL" id="SRLO01000019">
    <property type="protein sequence ID" value="TNN85686.1"/>
    <property type="molecule type" value="Genomic_DNA"/>
</dbReference>
<sequence>MADKTLSTPQRSEGPFHAYPGAVRAAGSWWPAGSLAMRSGACWCDSSQAPLTEERERGSSNLKAWYLNDRGVEVGRCLEGHLSCRKHWCDGGNADDRQHTLTLCSGDGANLQPCLCEARLSAHTLRLL</sequence>
<dbReference type="Proteomes" id="UP000314294">
    <property type="component" value="Unassembled WGS sequence"/>
</dbReference>
<dbReference type="AlphaFoldDB" id="A0A4Z2J676"/>
<protein>
    <submittedName>
        <fullName evidence="1">Uncharacterized protein</fullName>
    </submittedName>
</protein>
<reference evidence="1 2" key="1">
    <citation type="submission" date="2019-03" db="EMBL/GenBank/DDBJ databases">
        <title>First draft genome of Liparis tanakae, snailfish: a comprehensive survey of snailfish specific genes.</title>
        <authorList>
            <person name="Kim W."/>
            <person name="Song I."/>
            <person name="Jeong J.-H."/>
            <person name="Kim D."/>
            <person name="Kim S."/>
            <person name="Ryu S."/>
            <person name="Song J.Y."/>
            <person name="Lee S.K."/>
        </authorList>
    </citation>
    <scope>NUCLEOTIDE SEQUENCE [LARGE SCALE GENOMIC DNA]</scope>
    <source>
        <tissue evidence="1">Muscle</tissue>
    </source>
</reference>
<gene>
    <name evidence="1" type="ORF">EYF80_003933</name>
</gene>